<keyword evidence="6" id="KW-1185">Reference proteome</keyword>
<gene>
    <name evidence="4" type="ORF">JHX88_14580</name>
    <name evidence="3" type="ORF">SAMN05421772_10836</name>
</gene>
<organism evidence="3 5">
    <name type="scientific">Paracoccus saliphilus</name>
    <dbReference type="NCBI Taxonomy" id="405559"/>
    <lineage>
        <taxon>Bacteria</taxon>
        <taxon>Pseudomonadati</taxon>
        <taxon>Pseudomonadota</taxon>
        <taxon>Alphaproteobacteria</taxon>
        <taxon>Rhodobacterales</taxon>
        <taxon>Paracoccaceae</taxon>
        <taxon>Paracoccus</taxon>
    </lineage>
</organism>
<sequence>MTDARESQLDPIALEITWNGLKSVADECFLTIMRSAFSTNIKERHDHSTAIADASGRLVVQAENALPIHLASMAGLMKYILNQYGDTLAPGDIFIGNDPHVAGGTHLPDINLAAPIFDGERLIGFVANIVHHADVGGAAVGSMSGGLDEIYKEGLRIPIVRLYCKGELVEDMQRLLLLNMRLPEERLGDLNAQIAAAHLGRRRVEEIMGNIGADAMTRTFNSIIERTRIRMRAAITTLPDGEYAFSDVMDDDGAGTEDILINLVIRKSGEAIVFDFTGTDPQMVGNFNCTFNATQSAVCFALKALLDPEVPNNHGIFDAIEITAPEGTLVNCVFPAAVAMRANTCQRIVDVVIGALAEALPERVIGATNGANTSAVFAGTDPRSGKQYVYLETLGGGMGARATHDGKDGVQVNITNTSNLPVEAIEQEYPLRVESYALVEDSGGAGRHRGGLGIRRILRPVGHTCEFNGVGERFRNRPWGIFGGQPGAAGAFAIETEGQGRQSLPPKVSNIKLTPASHVVIETPGAGGYGAPADRSAKELEDDARSGKFTQDFIDRNYTCEKTNRNCMPPARRKP</sequence>
<dbReference type="GO" id="GO:0006749">
    <property type="term" value="P:glutathione metabolic process"/>
    <property type="evidence" value="ECO:0007669"/>
    <property type="project" value="TreeGrafter"/>
</dbReference>
<feature type="domain" description="Hydantoinase B/oxoprolinase" evidence="2">
    <location>
        <begin position="10"/>
        <end position="532"/>
    </location>
</feature>
<dbReference type="RefSeq" id="WP_076526383.1">
    <property type="nucleotide sequence ID" value="NZ_CP067140.1"/>
</dbReference>
<dbReference type="Pfam" id="PF02538">
    <property type="entry name" value="Hydantoinase_B"/>
    <property type="match status" value="1"/>
</dbReference>
<evidence type="ECO:0000313" key="6">
    <source>
        <dbReference type="Proteomes" id="UP001215549"/>
    </source>
</evidence>
<dbReference type="EMBL" id="FTOU01000008">
    <property type="protein sequence ID" value="SIS90234.1"/>
    <property type="molecule type" value="Genomic_DNA"/>
</dbReference>
<evidence type="ECO:0000313" key="4">
    <source>
        <dbReference type="EMBL" id="WCR02121.1"/>
    </source>
</evidence>
<dbReference type="InterPro" id="IPR045079">
    <property type="entry name" value="Oxoprolinase-like"/>
</dbReference>
<evidence type="ECO:0000259" key="2">
    <source>
        <dbReference type="Pfam" id="PF02538"/>
    </source>
</evidence>
<dbReference type="InterPro" id="IPR003692">
    <property type="entry name" value="Hydantoinase_B"/>
</dbReference>
<dbReference type="PANTHER" id="PTHR11365:SF23">
    <property type="entry name" value="HYPOTHETICAL 5-OXOPROLINASE (EUROFUNG)-RELATED"/>
    <property type="match status" value="1"/>
</dbReference>
<reference evidence="4 6" key="2">
    <citation type="submission" date="2021-01" db="EMBL/GenBank/DDBJ databases">
        <title>Biogeographic distribution of Paracoccus.</title>
        <authorList>
            <person name="Hollensteiner J."/>
            <person name="Leineberger J."/>
            <person name="Brinkhoff T."/>
            <person name="Daniel R."/>
        </authorList>
    </citation>
    <scope>NUCLEOTIDE SEQUENCE [LARGE SCALE GENOMIC DNA]</scope>
    <source>
        <strain evidence="4 6">DSM 18447</strain>
    </source>
</reference>
<dbReference type="GO" id="GO:0005829">
    <property type="term" value="C:cytosol"/>
    <property type="evidence" value="ECO:0007669"/>
    <property type="project" value="TreeGrafter"/>
</dbReference>
<reference evidence="3 5" key="1">
    <citation type="submission" date="2017-01" db="EMBL/GenBank/DDBJ databases">
        <authorList>
            <person name="Varghese N."/>
            <person name="Submissions S."/>
        </authorList>
    </citation>
    <scope>NUCLEOTIDE SEQUENCE [LARGE SCALE GENOMIC DNA]</scope>
    <source>
        <strain evidence="3 5">DSM 18447</strain>
    </source>
</reference>
<dbReference type="EMBL" id="CP067140">
    <property type="protein sequence ID" value="WCR02121.1"/>
    <property type="molecule type" value="Genomic_DNA"/>
</dbReference>
<feature type="compositionally biased region" description="Basic and acidic residues" evidence="1">
    <location>
        <begin position="535"/>
        <end position="546"/>
    </location>
</feature>
<protein>
    <submittedName>
        <fullName evidence="4">Hydantoinase B/oxoprolinase family protein</fullName>
    </submittedName>
    <submittedName>
        <fullName evidence="3">N-methylhydantoinase B</fullName>
    </submittedName>
</protein>
<dbReference type="PANTHER" id="PTHR11365">
    <property type="entry name" value="5-OXOPROLINASE RELATED"/>
    <property type="match status" value="1"/>
</dbReference>
<proteinExistence type="predicted"/>
<dbReference type="Proteomes" id="UP000186216">
    <property type="component" value="Unassembled WGS sequence"/>
</dbReference>
<feature type="region of interest" description="Disordered" evidence="1">
    <location>
        <begin position="523"/>
        <end position="548"/>
    </location>
</feature>
<dbReference type="GO" id="GO:0017168">
    <property type="term" value="F:5-oxoprolinase (ATP-hydrolyzing) activity"/>
    <property type="evidence" value="ECO:0007669"/>
    <property type="project" value="TreeGrafter"/>
</dbReference>
<accession>A0AA46A603</accession>
<evidence type="ECO:0000256" key="1">
    <source>
        <dbReference type="SAM" id="MobiDB-lite"/>
    </source>
</evidence>
<evidence type="ECO:0000313" key="3">
    <source>
        <dbReference type="EMBL" id="SIS90234.1"/>
    </source>
</evidence>
<dbReference type="AlphaFoldDB" id="A0AA46A603"/>
<evidence type="ECO:0000313" key="5">
    <source>
        <dbReference type="Proteomes" id="UP000186216"/>
    </source>
</evidence>
<dbReference type="Proteomes" id="UP001215549">
    <property type="component" value="Chromosome"/>
</dbReference>
<name>A0AA46A603_9RHOB</name>